<dbReference type="AlphaFoldDB" id="A0A218X587"/>
<feature type="compositionally biased region" description="Basic and acidic residues" evidence="1">
    <location>
        <begin position="104"/>
        <end position="117"/>
    </location>
</feature>
<gene>
    <name evidence="2" type="ORF">CDL15_Pgr001509</name>
</gene>
<proteinExistence type="predicted"/>
<comment type="caution">
    <text evidence="2">The sequence shown here is derived from an EMBL/GenBank/DDBJ whole genome shotgun (WGS) entry which is preliminary data.</text>
</comment>
<reference evidence="3" key="1">
    <citation type="journal article" date="2017" name="Plant J.">
        <title>The pomegranate (Punica granatum L.) genome and the genomics of punicalagin biosynthesis.</title>
        <authorList>
            <person name="Qin G."/>
            <person name="Xu C."/>
            <person name="Ming R."/>
            <person name="Tang H."/>
            <person name="Guyot R."/>
            <person name="Kramer E.M."/>
            <person name="Hu Y."/>
            <person name="Yi X."/>
            <person name="Qi Y."/>
            <person name="Xu X."/>
            <person name="Gao Z."/>
            <person name="Pan H."/>
            <person name="Jian J."/>
            <person name="Tian Y."/>
            <person name="Yue Z."/>
            <person name="Xu Y."/>
        </authorList>
    </citation>
    <scope>NUCLEOTIDE SEQUENCE [LARGE SCALE GENOMIC DNA]</scope>
    <source>
        <strain evidence="3">cv. Dabenzi</strain>
    </source>
</reference>
<accession>A0A218X587</accession>
<evidence type="ECO:0000313" key="3">
    <source>
        <dbReference type="Proteomes" id="UP000197138"/>
    </source>
</evidence>
<feature type="region of interest" description="Disordered" evidence="1">
    <location>
        <begin position="1"/>
        <end position="27"/>
    </location>
</feature>
<evidence type="ECO:0000256" key="1">
    <source>
        <dbReference type="SAM" id="MobiDB-lite"/>
    </source>
</evidence>
<organism evidence="2 3">
    <name type="scientific">Punica granatum</name>
    <name type="common">Pomegranate</name>
    <dbReference type="NCBI Taxonomy" id="22663"/>
    <lineage>
        <taxon>Eukaryota</taxon>
        <taxon>Viridiplantae</taxon>
        <taxon>Streptophyta</taxon>
        <taxon>Embryophyta</taxon>
        <taxon>Tracheophyta</taxon>
        <taxon>Spermatophyta</taxon>
        <taxon>Magnoliopsida</taxon>
        <taxon>eudicotyledons</taxon>
        <taxon>Gunneridae</taxon>
        <taxon>Pentapetalae</taxon>
        <taxon>rosids</taxon>
        <taxon>malvids</taxon>
        <taxon>Myrtales</taxon>
        <taxon>Lythraceae</taxon>
        <taxon>Punica</taxon>
    </lineage>
</organism>
<feature type="compositionally biased region" description="Basic and acidic residues" evidence="1">
    <location>
        <begin position="51"/>
        <end position="65"/>
    </location>
</feature>
<dbReference type="EMBL" id="MTKT01002384">
    <property type="protein sequence ID" value="OWM79866.1"/>
    <property type="molecule type" value="Genomic_DNA"/>
</dbReference>
<protein>
    <submittedName>
        <fullName evidence="2">Uncharacterized protein</fullName>
    </submittedName>
</protein>
<evidence type="ECO:0000313" key="2">
    <source>
        <dbReference type="EMBL" id="OWM79866.1"/>
    </source>
</evidence>
<feature type="compositionally biased region" description="Basic and acidic residues" evidence="1">
    <location>
        <begin position="1"/>
        <end position="19"/>
    </location>
</feature>
<dbReference type="Proteomes" id="UP000197138">
    <property type="component" value="Unassembled WGS sequence"/>
</dbReference>
<name>A0A218X587_PUNGR</name>
<feature type="region of interest" description="Disordered" evidence="1">
    <location>
        <begin position="39"/>
        <end position="124"/>
    </location>
</feature>
<sequence length="158" mass="16898">MRVEFGQVNEDHTQSELKRQPGGGLGGNLRVRVEWVCKRDGHTEEEEGEVDDGKVEGGRDDDEGHVAFGEEEAESKAKSKGVGKAKGLGEGDASIDVIGGVDDESGRDGDRDAEKGDGVVGDGESLMIGRRRDRNMRTEALEGFGFRKAIDGLIVGGR</sequence>